<reference evidence="2 3" key="1">
    <citation type="journal article" date="2010" name="Nature">
        <title>Genome sequence of the palaeopolyploid soybean.</title>
        <authorList>
            <person name="Schmutz J."/>
            <person name="Cannon S.B."/>
            <person name="Schlueter J."/>
            <person name="Ma J."/>
            <person name="Mitros T."/>
            <person name="Nelson W."/>
            <person name="Hyten D.L."/>
            <person name="Song Q."/>
            <person name="Thelen J.J."/>
            <person name="Cheng J."/>
            <person name="Xu D."/>
            <person name="Hellsten U."/>
            <person name="May G.D."/>
            <person name="Yu Y."/>
            <person name="Sakurai T."/>
            <person name="Umezawa T."/>
            <person name="Bhattacharyya M.K."/>
            <person name="Sandhu D."/>
            <person name="Valliyodan B."/>
            <person name="Lindquist E."/>
            <person name="Peto M."/>
            <person name="Grant D."/>
            <person name="Shu S."/>
            <person name="Goodstein D."/>
            <person name="Barry K."/>
            <person name="Futrell-Griggs M."/>
            <person name="Abernathy B."/>
            <person name="Du J."/>
            <person name="Tian Z."/>
            <person name="Zhu L."/>
            <person name="Gill N."/>
            <person name="Joshi T."/>
            <person name="Libault M."/>
            <person name="Sethuraman A."/>
            <person name="Zhang X.-C."/>
            <person name="Shinozaki K."/>
            <person name="Nguyen H.T."/>
            <person name="Wing R.A."/>
            <person name="Cregan P."/>
            <person name="Specht J."/>
            <person name="Grimwood J."/>
            <person name="Rokhsar D."/>
            <person name="Stacey G."/>
            <person name="Shoemaker R.C."/>
            <person name="Jackson S.A."/>
        </authorList>
    </citation>
    <scope>NUCLEOTIDE SEQUENCE [LARGE SCALE GENOMIC DNA]</scope>
    <source>
        <strain evidence="3">cv. Williams 82</strain>
        <tissue evidence="2">Callus</tissue>
    </source>
</reference>
<evidence type="ECO:0000313" key="4">
    <source>
        <dbReference type="Proteomes" id="UP000008827"/>
    </source>
</evidence>
<evidence type="ECO:0000313" key="2">
    <source>
        <dbReference type="EMBL" id="KRH08882.1"/>
    </source>
</evidence>
<name>A0A0R0FZ71_SOYBN</name>
<evidence type="ECO:0000313" key="3">
    <source>
        <dbReference type="EnsemblPlants" id="KRH08882"/>
    </source>
</evidence>
<dbReference type="GO" id="GO:0016020">
    <property type="term" value="C:membrane"/>
    <property type="evidence" value="ECO:0000318"/>
    <property type="project" value="GO_Central"/>
</dbReference>
<feature type="transmembrane region" description="Helical" evidence="1">
    <location>
        <begin position="94"/>
        <end position="116"/>
    </location>
</feature>
<feature type="transmembrane region" description="Helical" evidence="1">
    <location>
        <begin position="68"/>
        <end position="88"/>
    </location>
</feature>
<dbReference type="EnsemblPlants" id="KRH08882">
    <property type="protein sequence ID" value="KRH08882"/>
    <property type="gene ID" value="GLYMA_16G180100"/>
</dbReference>
<dbReference type="Gramene" id="KRH08882">
    <property type="protein sequence ID" value="KRH08882"/>
    <property type="gene ID" value="GLYMA_16G180100"/>
</dbReference>
<evidence type="ECO:0008006" key="5">
    <source>
        <dbReference type="Google" id="ProtNLM"/>
    </source>
</evidence>
<dbReference type="EMBL" id="CM000849">
    <property type="protein sequence ID" value="KRH08882.1"/>
    <property type="molecule type" value="Genomic_DNA"/>
</dbReference>
<keyword evidence="1" id="KW-1133">Transmembrane helix</keyword>
<keyword evidence="4" id="KW-1185">Reference proteome</keyword>
<keyword evidence="1" id="KW-0472">Membrane</keyword>
<reference evidence="3" key="2">
    <citation type="submission" date="2018-02" db="UniProtKB">
        <authorList>
            <consortium name="EnsemblPlants"/>
        </authorList>
    </citation>
    <scope>IDENTIFICATION</scope>
    <source>
        <strain evidence="3">Williams 82</strain>
    </source>
</reference>
<dbReference type="SMR" id="A0A0R0FZ71"/>
<dbReference type="InParanoid" id="A0A0R0FZ71"/>
<reference evidence="2" key="3">
    <citation type="submission" date="2018-07" db="EMBL/GenBank/DDBJ databases">
        <title>WGS assembly of Glycine max.</title>
        <authorList>
            <person name="Schmutz J."/>
            <person name="Cannon S."/>
            <person name="Schlueter J."/>
            <person name="Ma J."/>
            <person name="Mitros T."/>
            <person name="Nelson W."/>
            <person name="Hyten D."/>
            <person name="Song Q."/>
            <person name="Thelen J."/>
            <person name="Cheng J."/>
            <person name="Xu D."/>
            <person name="Hellsten U."/>
            <person name="May G."/>
            <person name="Yu Y."/>
            <person name="Sakurai T."/>
            <person name="Umezawa T."/>
            <person name="Bhattacharyya M."/>
            <person name="Sandhu D."/>
            <person name="Valliyodan B."/>
            <person name="Lindquist E."/>
            <person name="Peto M."/>
            <person name="Grant D."/>
            <person name="Shu S."/>
            <person name="Goodstein D."/>
            <person name="Barry K."/>
            <person name="Futrell-Griggs M."/>
            <person name="Abernathy B."/>
            <person name="Du J."/>
            <person name="Tian Z."/>
            <person name="Zhu L."/>
            <person name="Gill N."/>
            <person name="Joshi T."/>
            <person name="Libault M."/>
            <person name="Sethuraman A."/>
            <person name="Zhang X."/>
            <person name="Shinozaki K."/>
            <person name="Nguyen H."/>
            <person name="Wing R."/>
            <person name="Cregan P."/>
            <person name="Specht J."/>
            <person name="Grimwood J."/>
            <person name="Rokhsar D."/>
            <person name="Stacey G."/>
            <person name="Shoemaker R."/>
            <person name="Jackson S."/>
        </authorList>
    </citation>
    <scope>NUCLEOTIDE SEQUENCE</scope>
    <source>
        <tissue evidence="2">Callus</tissue>
    </source>
</reference>
<dbReference type="Proteomes" id="UP000008827">
    <property type="component" value="Chromosome 16"/>
</dbReference>
<protein>
    <recommendedName>
        <fullName evidence="5">Protein DETOXIFICATION</fullName>
    </recommendedName>
</protein>
<accession>A0A0R0FZ71</accession>
<keyword evidence="1" id="KW-0812">Transmembrane</keyword>
<dbReference type="GO" id="GO:0022857">
    <property type="term" value="F:transmembrane transporter activity"/>
    <property type="evidence" value="ECO:0000318"/>
    <property type="project" value="GO_Central"/>
</dbReference>
<proteinExistence type="predicted"/>
<sequence>MYGWICVAKAEVCQPRCPGASTPYSLVLMDSSTSIYAGHIGDIELSSIAVYQAFRIQRFLQAQSKVKVIMCIAFVDLLIQNGLLYIFINVFGWGITGLAMVTNIIGSLCALALVVYTIGWCREEWRGFSQLQKRNLWAFAKLSLASSVMNCLEQCFNVQGWDYMLLLGINTAISLKDVKFVLWTETVKIRRITLPVALSQLFQFLTNSSTSIYVGRVGDIELSSISVYQGVISSI</sequence>
<dbReference type="AlphaFoldDB" id="A0A0R0FZ71"/>
<organism evidence="2">
    <name type="scientific">Glycine max</name>
    <name type="common">Soybean</name>
    <name type="synonym">Glycine hispida</name>
    <dbReference type="NCBI Taxonomy" id="3847"/>
    <lineage>
        <taxon>Eukaryota</taxon>
        <taxon>Viridiplantae</taxon>
        <taxon>Streptophyta</taxon>
        <taxon>Embryophyta</taxon>
        <taxon>Tracheophyta</taxon>
        <taxon>Spermatophyta</taxon>
        <taxon>Magnoliopsida</taxon>
        <taxon>eudicotyledons</taxon>
        <taxon>Gunneridae</taxon>
        <taxon>Pentapetalae</taxon>
        <taxon>rosids</taxon>
        <taxon>fabids</taxon>
        <taxon>Fabales</taxon>
        <taxon>Fabaceae</taxon>
        <taxon>Papilionoideae</taxon>
        <taxon>50 kb inversion clade</taxon>
        <taxon>NPAAA clade</taxon>
        <taxon>indigoferoid/millettioid clade</taxon>
        <taxon>Phaseoleae</taxon>
        <taxon>Glycine</taxon>
        <taxon>Glycine subgen. Soja</taxon>
    </lineage>
</organism>
<gene>
    <name evidence="2" type="ORF">GLYMA_16G180100</name>
</gene>
<dbReference type="PANTHER" id="PTHR11206">
    <property type="entry name" value="MULTIDRUG RESISTANCE PROTEIN"/>
    <property type="match status" value="1"/>
</dbReference>
<evidence type="ECO:0000256" key="1">
    <source>
        <dbReference type="SAM" id="Phobius"/>
    </source>
</evidence>